<dbReference type="InterPro" id="IPR002575">
    <property type="entry name" value="Aminoglycoside_PTrfase"/>
</dbReference>
<protein>
    <recommendedName>
        <fullName evidence="1">Aminoglycoside phosphotransferase domain-containing protein</fullName>
    </recommendedName>
</protein>
<dbReference type="OrthoDB" id="2906425at2759"/>
<dbReference type="InterPro" id="IPR011009">
    <property type="entry name" value="Kinase-like_dom_sf"/>
</dbReference>
<dbReference type="SUPFAM" id="SSF56112">
    <property type="entry name" value="Protein kinase-like (PK-like)"/>
    <property type="match status" value="1"/>
</dbReference>
<sequence>MTRVPGTTMLDAIAHEILTPDAVETIATEVSVVLNKLHTLRQSPSDAGKVMLSASGHDLPDPVVFFEDRSGPYSSIVELWAHCGDYSDLAEMKGDVDPATLDIMAADPIRYVHPDLRFYNIIVRDGHLSGIIDWEDSGWFPSSWQVHTLRWPRFGCNGPWLQYWLKYRFSKEAEAAYAASKSFLIKSPV</sequence>
<evidence type="ECO:0000313" key="2">
    <source>
        <dbReference type="EMBL" id="TFY76312.1"/>
    </source>
</evidence>
<evidence type="ECO:0000313" key="3">
    <source>
        <dbReference type="Proteomes" id="UP000298061"/>
    </source>
</evidence>
<reference evidence="2 3" key="1">
    <citation type="submission" date="2019-02" db="EMBL/GenBank/DDBJ databases">
        <title>Genome sequencing of the rare red list fungi Hericium alpestre (H. flagellum).</title>
        <authorList>
            <person name="Buettner E."/>
            <person name="Kellner H."/>
        </authorList>
    </citation>
    <scope>NUCLEOTIDE SEQUENCE [LARGE SCALE GENOMIC DNA]</scope>
    <source>
        <strain evidence="2 3">DSM 108284</strain>
    </source>
</reference>
<dbReference type="InterPro" id="IPR051678">
    <property type="entry name" value="AGP_Transferase"/>
</dbReference>
<proteinExistence type="predicted"/>
<dbReference type="PANTHER" id="PTHR21310">
    <property type="entry name" value="AMINOGLYCOSIDE PHOSPHOTRANSFERASE-RELATED-RELATED"/>
    <property type="match status" value="1"/>
</dbReference>
<keyword evidence="3" id="KW-1185">Reference proteome</keyword>
<dbReference type="STRING" id="135208.A0A4Y9ZNE1"/>
<comment type="caution">
    <text evidence="2">The sequence shown here is derived from an EMBL/GenBank/DDBJ whole genome shotgun (WGS) entry which is preliminary data.</text>
</comment>
<evidence type="ECO:0000259" key="1">
    <source>
        <dbReference type="Pfam" id="PF01636"/>
    </source>
</evidence>
<dbReference type="AlphaFoldDB" id="A0A4Y9ZNE1"/>
<dbReference type="Proteomes" id="UP000298061">
    <property type="component" value="Unassembled WGS sequence"/>
</dbReference>
<name>A0A4Y9ZNE1_9AGAM</name>
<dbReference type="EMBL" id="SFCI01001246">
    <property type="protein sequence ID" value="TFY76312.1"/>
    <property type="molecule type" value="Genomic_DNA"/>
</dbReference>
<dbReference type="Gene3D" id="3.90.1200.10">
    <property type="match status" value="1"/>
</dbReference>
<dbReference type="Pfam" id="PF01636">
    <property type="entry name" value="APH"/>
    <property type="match status" value="1"/>
</dbReference>
<feature type="domain" description="Aminoglycoside phosphotransferase" evidence="1">
    <location>
        <begin position="1"/>
        <end position="139"/>
    </location>
</feature>
<accession>A0A4Y9ZNE1</accession>
<dbReference type="PANTHER" id="PTHR21310:SF54">
    <property type="entry name" value="AMINOGLYCOSIDE PHOSPHOTRANSFERASE DOMAIN-CONTAINING PROTEIN"/>
    <property type="match status" value="1"/>
</dbReference>
<gene>
    <name evidence="2" type="ORF">EWM64_g7698</name>
</gene>
<organism evidence="2 3">
    <name type="scientific">Hericium alpestre</name>
    <dbReference type="NCBI Taxonomy" id="135208"/>
    <lineage>
        <taxon>Eukaryota</taxon>
        <taxon>Fungi</taxon>
        <taxon>Dikarya</taxon>
        <taxon>Basidiomycota</taxon>
        <taxon>Agaricomycotina</taxon>
        <taxon>Agaricomycetes</taxon>
        <taxon>Russulales</taxon>
        <taxon>Hericiaceae</taxon>
        <taxon>Hericium</taxon>
    </lineage>
</organism>